<comment type="caution">
    <text evidence="1">The sequence shown here is derived from an EMBL/GenBank/DDBJ whole genome shotgun (WGS) entry which is preliminary data.</text>
</comment>
<accession>A0A9D1EYQ7</accession>
<organism evidence="1 2">
    <name type="scientific">Candidatus Scatousia excrementigallinarum</name>
    <dbReference type="NCBI Taxonomy" id="2840935"/>
    <lineage>
        <taxon>Bacteria</taxon>
        <taxon>Candidatus Scatousia</taxon>
    </lineage>
</organism>
<evidence type="ECO:0000313" key="1">
    <source>
        <dbReference type="EMBL" id="HIS35872.1"/>
    </source>
</evidence>
<sequence>MKHLDNLIDDLKKILGENLVTVMIFGSRAHVEPEKLKSNINLMIILEHLSSDDLKDTSKVIQKWVKAENPIPVIMSKAEWYSSFDIYALEYSDIKEKYKIVYGQDLTGDINVDKHYLRLQCESELKNLFLKYRNHYLMKIHSDREMEKVANNVIKTLLVIFRGVIRLHNELVPESSEYIILQAAKFMEIDTELLIRMANVRDGKEDYKSKEIRKISDRMITILQDLLRQVDAMRF</sequence>
<dbReference type="EMBL" id="DVIU01000093">
    <property type="protein sequence ID" value="HIS35872.1"/>
    <property type="molecule type" value="Genomic_DNA"/>
</dbReference>
<protein>
    <submittedName>
        <fullName evidence="1">Uncharacterized protein</fullName>
    </submittedName>
</protein>
<evidence type="ECO:0000313" key="2">
    <source>
        <dbReference type="Proteomes" id="UP000823928"/>
    </source>
</evidence>
<reference evidence="1" key="2">
    <citation type="journal article" date="2021" name="PeerJ">
        <title>Extensive microbial diversity within the chicken gut microbiome revealed by metagenomics and culture.</title>
        <authorList>
            <person name="Gilroy R."/>
            <person name="Ravi A."/>
            <person name="Getino M."/>
            <person name="Pursley I."/>
            <person name="Horton D.L."/>
            <person name="Alikhan N.F."/>
            <person name="Baker D."/>
            <person name="Gharbi K."/>
            <person name="Hall N."/>
            <person name="Watson M."/>
            <person name="Adriaenssens E.M."/>
            <person name="Foster-Nyarko E."/>
            <person name="Jarju S."/>
            <person name="Secka A."/>
            <person name="Antonio M."/>
            <person name="Oren A."/>
            <person name="Chaudhuri R.R."/>
            <person name="La Ragione R."/>
            <person name="Hildebrand F."/>
            <person name="Pallen M.J."/>
        </authorList>
    </citation>
    <scope>NUCLEOTIDE SEQUENCE</scope>
    <source>
        <strain evidence="1">6276</strain>
    </source>
</reference>
<dbReference type="AlphaFoldDB" id="A0A9D1EYQ7"/>
<name>A0A9D1EYQ7_9BACT</name>
<proteinExistence type="predicted"/>
<dbReference type="Gene3D" id="3.30.460.10">
    <property type="entry name" value="Beta Polymerase, domain 2"/>
    <property type="match status" value="1"/>
</dbReference>
<dbReference type="Proteomes" id="UP000823928">
    <property type="component" value="Unassembled WGS sequence"/>
</dbReference>
<dbReference type="InterPro" id="IPR043519">
    <property type="entry name" value="NT_sf"/>
</dbReference>
<gene>
    <name evidence="1" type="ORF">IAC10_04495</name>
</gene>
<reference evidence="1" key="1">
    <citation type="submission" date="2020-10" db="EMBL/GenBank/DDBJ databases">
        <authorList>
            <person name="Gilroy R."/>
        </authorList>
    </citation>
    <scope>NUCLEOTIDE SEQUENCE</scope>
    <source>
        <strain evidence="1">6276</strain>
    </source>
</reference>